<dbReference type="InterPro" id="IPR002347">
    <property type="entry name" value="SDR_fam"/>
</dbReference>
<evidence type="ECO:0000313" key="2">
    <source>
        <dbReference type="Proteomes" id="UP001378592"/>
    </source>
</evidence>
<dbReference type="GO" id="GO:0016491">
    <property type="term" value="F:oxidoreductase activity"/>
    <property type="evidence" value="ECO:0007669"/>
    <property type="project" value="TreeGrafter"/>
</dbReference>
<evidence type="ECO:0008006" key="3">
    <source>
        <dbReference type="Google" id="ProtNLM"/>
    </source>
</evidence>
<proteinExistence type="predicted"/>
<name>A0AAN9ZC26_9ORTH</name>
<dbReference type="Pfam" id="PF00106">
    <property type="entry name" value="adh_short"/>
    <property type="match status" value="1"/>
</dbReference>
<organism evidence="1 2">
    <name type="scientific">Gryllus longicercus</name>
    <dbReference type="NCBI Taxonomy" id="2509291"/>
    <lineage>
        <taxon>Eukaryota</taxon>
        <taxon>Metazoa</taxon>
        <taxon>Ecdysozoa</taxon>
        <taxon>Arthropoda</taxon>
        <taxon>Hexapoda</taxon>
        <taxon>Insecta</taxon>
        <taxon>Pterygota</taxon>
        <taxon>Neoptera</taxon>
        <taxon>Polyneoptera</taxon>
        <taxon>Orthoptera</taxon>
        <taxon>Ensifera</taxon>
        <taxon>Gryllidea</taxon>
        <taxon>Grylloidea</taxon>
        <taxon>Gryllidae</taxon>
        <taxon>Gryllinae</taxon>
        <taxon>Gryllus</taxon>
    </lineage>
</organism>
<dbReference type="GO" id="GO:0008202">
    <property type="term" value="P:steroid metabolic process"/>
    <property type="evidence" value="ECO:0007669"/>
    <property type="project" value="TreeGrafter"/>
</dbReference>
<gene>
    <name evidence="1" type="ORF">R5R35_007535</name>
</gene>
<dbReference type="Gene3D" id="3.40.50.720">
    <property type="entry name" value="NAD(P)-binding Rossmann-like Domain"/>
    <property type="match status" value="1"/>
</dbReference>
<dbReference type="PANTHER" id="PTHR43313">
    <property type="entry name" value="SHORT-CHAIN DEHYDROGENASE/REDUCTASE FAMILY 9C"/>
    <property type="match status" value="1"/>
</dbReference>
<dbReference type="AlphaFoldDB" id="A0AAN9ZC26"/>
<dbReference type="EMBL" id="JAZDUA010000041">
    <property type="protein sequence ID" value="KAK7871246.1"/>
    <property type="molecule type" value="Genomic_DNA"/>
</dbReference>
<reference evidence="1 2" key="1">
    <citation type="submission" date="2024-03" db="EMBL/GenBank/DDBJ databases">
        <title>The genome assembly and annotation of the cricket Gryllus longicercus Weissman &amp; Gray.</title>
        <authorList>
            <person name="Szrajer S."/>
            <person name="Gray D."/>
            <person name="Ylla G."/>
        </authorList>
    </citation>
    <scope>NUCLEOTIDE SEQUENCE [LARGE SCALE GENOMIC DNA]</scope>
    <source>
        <strain evidence="1">DAG 2021-001</strain>
        <tissue evidence="1">Whole body minus gut</tissue>
    </source>
</reference>
<dbReference type="PRINTS" id="PR00081">
    <property type="entry name" value="GDHRDH"/>
</dbReference>
<comment type="caution">
    <text evidence="1">The sequence shown here is derived from an EMBL/GenBank/DDBJ whole genome shotgun (WGS) entry which is preliminary data.</text>
</comment>
<sequence length="353" mass="37622">MRAPYVHEAYRAATTGLQAGAAAVVLLWLLELFGATFTSPWGTFACASTLGALVALKARARRLPAAGRGVLVTGCDSGFGLALARRLQELGCVVFAGCLQAANGDGAVELRRLPRVHVLQLDVTDDKQVEEARIFVEENLPVNGLWGVVNNAGIFVCSPIEWALPKDVQRLFDVNALGPLRVSKAFLPLLRQTRGRLVNVTSVSGRAVSGPGMGVYGMSKFAAEALTDYLRVEQRRFGVHVAVIEPGNFAAATSIVQAEALRAALVAGWGSLSDAARAAYGADGPDAVLKAFMDLLAAPTTHSLNVSPVVAAIEDALLSCWPAPRYVPADLEFTLLAWISTHCPEWLFEKIFV</sequence>
<protein>
    <recommendedName>
        <fullName evidence="3">Alcohol dehydrogenase</fullName>
    </recommendedName>
</protein>
<accession>A0AAN9ZC26</accession>
<keyword evidence="2" id="KW-1185">Reference proteome</keyword>
<dbReference type="Proteomes" id="UP001378592">
    <property type="component" value="Unassembled WGS sequence"/>
</dbReference>
<dbReference type="PANTHER" id="PTHR43313:SF50">
    <property type="entry name" value="GH26015P"/>
    <property type="match status" value="1"/>
</dbReference>
<dbReference type="SUPFAM" id="SSF51735">
    <property type="entry name" value="NAD(P)-binding Rossmann-fold domains"/>
    <property type="match status" value="1"/>
</dbReference>
<evidence type="ECO:0000313" key="1">
    <source>
        <dbReference type="EMBL" id="KAK7871246.1"/>
    </source>
</evidence>
<dbReference type="InterPro" id="IPR036291">
    <property type="entry name" value="NAD(P)-bd_dom_sf"/>
</dbReference>